<gene>
    <name evidence="9" type="ORF">JZ751_023553</name>
</gene>
<evidence type="ECO:0000256" key="5">
    <source>
        <dbReference type="PROSITE-ProRule" id="PRU00024"/>
    </source>
</evidence>
<proteinExistence type="inferred from homology"/>
<dbReference type="SMART" id="SM00336">
    <property type="entry name" value="BBOX"/>
    <property type="match status" value="1"/>
</dbReference>
<dbReference type="Gene3D" id="3.30.40.10">
    <property type="entry name" value="Zinc/RING finger domain, C3HC4 (zinc finger)"/>
    <property type="match status" value="1"/>
</dbReference>
<evidence type="ECO:0000256" key="2">
    <source>
        <dbReference type="ARBA" id="ARBA00022723"/>
    </source>
</evidence>
<feature type="compositionally biased region" description="Pro residues" evidence="6">
    <location>
        <begin position="320"/>
        <end position="333"/>
    </location>
</feature>
<dbReference type="Gene3D" id="3.30.160.60">
    <property type="entry name" value="Classic Zinc Finger"/>
    <property type="match status" value="1"/>
</dbReference>
<dbReference type="PROSITE" id="PS50089">
    <property type="entry name" value="ZF_RING_2"/>
    <property type="match status" value="1"/>
</dbReference>
<feature type="region of interest" description="Disordered" evidence="6">
    <location>
        <begin position="272"/>
        <end position="389"/>
    </location>
</feature>
<dbReference type="InterPro" id="IPR018957">
    <property type="entry name" value="Znf_C3HC4_RING-type"/>
</dbReference>
<evidence type="ECO:0000256" key="6">
    <source>
        <dbReference type="SAM" id="MobiDB-lite"/>
    </source>
</evidence>
<dbReference type="EMBL" id="JAFBMS010000517">
    <property type="protein sequence ID" value="KAG9330624.1"/>
    <property type="molecule type" value="Genomic_DNA"/>
</dbReference>
<dbReference type="Pfam" id="PF00097">
    <property type="entry name" value="zf-C3HC4"/>
    <property type="match status" value="1"/>
</dbReference>
<dbReference type="InterPro" id="IPR050143">
    <property type="entry name" value="TRIM/RBCC"/>
</dbReference>
<dbReference type="Proteomes" id="UP000824540">
    <property type="component" value="Unassembled WGS sequence"/>
</dbReference>
<evidence type="ECO:0000259" key="8">
    <source>
        <dbReference type="PROSITE" id="PS50119"/>
    </source>
</evidence>
<dbReference type="OrthoDB" id="654191at2759"/>
<keyword evidence="2" id="KW-0479">Metal-binding</keyword>
<dbReference type="SUPFAM" id="SSF57845">
    <property type="entry name" value="B-box zinc-binding domain"/>
    <property type="match status" value="1"/>
</dbReference>
<keyword evidence="10" id="KW-1185">Reference proteome</keyword>
<dbReference type="SMART" id="SM00184">
    <property type="entry name" value="RING"/>
    <property type="match status" value="1"/>
</dbReference>
<reference evidence="9" key="1">
    <citation type="thesis" date="2021" institute="BYU ScholarsArchive" country="Provo, UT, USA">
        <title>Applications of and Algorithms for Genome Assembly and Genomic Analyses with an Emphasis on Marine Teleosts.</title>
        <authorList>
            <person name="Pickett B.D."/>
        </authorList>
    </citation>
    <scope>NUCLEOTIDE SEQUENCE</scope>
    <source>
        <strain evidence="9">HI-2016</strain>
    </source>
</reference>
<dbReference type="InterPro" id="IPR017907">
    <property type="entry name" value="Znf_RING_CS"/>
</dbReference>
<comment type="similarity">
    <text evidence="1">Belongs to the TRIM/RBCC family.</text>
</comment>
<organism evidence="9 10">
    <name type="scientific">Albula glossodonta</name>
    <name type="common">roundjaw bonefish</name>
    <dbReference type="NCBI Taxonomy" id="121402"/>
    <lineage>
        <taxon>Eukaryota</taxon>
        <taxon>Metazoa</taxon>
        <taxon>Chordata</taxon>
        <taxon>Craniata</taxon>
        <taxon>Vertebrata</taxon>
        <taxon>Euteleostomi</taxon>
        <taxon>Actinopterygii</taxon>
        <taxon>Neopterygii</taxon>
        <taxon>Teleostei</taxon>
        <taxon>Albuliformes</taxon>
        <taxon>Albulidae</taxon>
        <taxon>Albula</taxon>
    </lineage>
</organism>
<evidence type="ECO:0000313" key="9">
    <source>
        <dbReference type="EMBL" id="KAG9330624.1"/>
    </source>
</evidence>
<sequence length="404" mass="45300">MASMRDELTCPICCGIFADPVVLGCSHSFCRACLKQCRDRGALSMCPVCRAPATDKPPRNLALRNLCEMYLTQQGTAASGALCPLHGETLKLFCLQDEEPVCFVCQTSEKHERHKLRPVQEVAEKLKEDLRGQLWSSHEKLKVFQRVKHNYDQTSMTIKSQSDRIGRQMREEFEKLHKFLRDEENSRIASLMEEEKKKGELVKRKTEALTKDMESLSRSIRSIEEEMRCEDITFLQRYKDAKKICVHPLITVCLTSYTAISKLVLSMPNPPVPPVQSCSLSLRNNPSSLPRTAEASMARQRLTKAPPLPAPSGRVGPLPHATPPLPIATPPLPATLRREQTSTHPPSSVQSQQAVTGNSRNTLPTGQQVQRPGAVESTSQGEDTLKQHPHLFTCREKKKTFSIL</sequence>
<evidence type="ECO:0000259" key="7">
    <source>
        <dbReference type="PROSITE" id="PS50089"/>
    </source>
</evidence>
<evidence type="ECO:0008006" key="11">
    <source>
        <dbReference type="Google" id="ProtNLM"/>
    </source>
</evidence>
<dbReference type="PANTHER" id="PTHR24103">
    <property type="entry name" value="E3 UBIQUITIN-PROTEIN LIGASE TRIM"/>
    <property type="match status" value="1"/>
</dbReference>
<feature type="domain" description="RING-type" evidence="7">
    <location>
        <begin position="10"/>
        <end position="50"/>
    </location>
</feature>
<dbReference type="InterPro" id="IPR013083">
    <property type="entry name" value="Znf_RING/FYVE/PHD"/>
</dbReference>
<dbReference type="AlphaFoldDB" id="A0A8T2MR84"/>
<name>A0A8T2MR84_9TELE</name>
<evidence type="ECO:0000256" key="3">
    <source>
        <dbReference type="ARBA" id="ARBA00022771"/>
    </source>
</evidence>
<keyword evidence="3 5" id="KW-0863">Zinc-finger</keyword>
<protein>
    <recommendedName>
        <fullName evidence="11">Tripartite motif-containing protein 35-like</fullName>
    </recommendedName>
</protein>
<evidence type="ECO:0000256" key="1">
    <source>
        <dbReference type="ARBA" id="ARBA00008518"/>
    </source>
</evidence>
<comment type="caution">
    <text evidence="9">The sequence shown here is derived from an EMBL/GenBank/DDBJ whole genome shotgun (WGS) entry which is preliminary data.</text>
</comment>
<evidence type="ECO:0000256" key="4">
    <source>
        <dbReference type="ARBA" id="ARBA00022833"/>
    </source>
</evidence>
<feature type="domain" description="B box-type" evidence="8">
    <location>
        <begin position="78"/>
        <end position="119"/>
    </location>
</feature>
<dbReference type="InterPro" id="IPR000315">
    <property type="entry name" value="Znf_B-box"/>
</dbReference>
<dbReference type="SUPFAM" id="SSF57850">
    <property type="entry name" value="RING/U-box"/>
    <property type="match status" value="1"/>
</dbReference>
<evidence type="ECO:0000313" key="10">
    <source>
        <dbReference type="Proteomes" id="UP000824540"/>
    </source>
</evidence>
<dbReference type="PROSITE" id="PS50119">
    <property type="entry name" value="ZF_BBOX"/>
    <property type="match status" value="1"/>
</dbReference>
<dbReference type="InterPro" id="IPR001841">
    <property type="entry name" value="Znf_RING"/>
</dbReference>
<feature type="compositionally biased region" description="Low complexity" evidence="6">
    <location>
        <begin position="279"/>
        <end position="291"/>
    </location>
</feature>
<dbReference type="Pfam" id="PF00643">
    <property type="entry name" value="zf-B_box"/>
    <property type="match status" value="1"/>
</dbReference>
<dbReference type="GO" id="GO:0008270">
    <property type="term" value="F:zinc ion binding"/>
    <property type="evidence" value="ECO:0007669"/>
    <property type="project" value="UniProtKB-KW"/>
</dbReference>
<keyword evidence="4" id="KW-0862">Zinc</keyword>
<dbReference type="PROSITE" id="PS00518">
    <property type="entry name" value="ZF_RING_1"/>
    <property type="match status" value="1"/>
</dbReference>
<feature type="compositionally biased region" description="Polar residues" evidence="6">
    <location>
        <begin position="342"/>
        <end position="382"/>
    </location>
</feature>
<accession>A0A8T2MR84</accession>